<feature type="domain" description="ABC transmembrane type-1" evidence="11">
    <location>
        <begin position="9"/>
        <end position="211"/>
    </location>
</feature>
<comment type="similarity">
    <text evidence="2 10">Belongs to the binding-protein-dependent transport system permease family. CysTW subfamily.</text>
</comment>
<dbReference type="InterPro" id="IPR011867">
    <property type="entry name" value="ModB_ABC"/>
</dbReference>
<evidence type="ECO:0000256" key="6">
    <source>
        <dbReference type="ARBA" id="ARBA00022692"/>
    </source>
</evidence>
<dbReference type="Gene3D" id="1.10.3720.10">
    <property type="entry name" value="MetI-like"/>
    <property type="match status" value="1"/>
</dbReference>
<evidence type="ECO:0000313" key="12">
    <source>
        <dbReference type="EMBL" id="GAV22977.1"/>
    </source>
</evidence>
<dbReference type="CDD" id="cd06261">
    <property type="entry name" value="TM_PBP2"/>
    <property type="match status" value="1"/>
</dbReference>
<reference evidence="13" key="1">
    <citation type="submission" date="2016-12" db="EMBL/GenBank/DDBJ databases">
        <title>Draft Genome Sequences od Carboxydothermus pertinax and islandicus, Hydrogenogenic Carboxydotrophic Bacteria.</title>
        <authorList>
            <person name="Fukuyama Y."/>
            <person name="Ohmae K."/>
            <person name="Yoneda Y."/>
            <person name="Yoshida T."/>
            <person name="Sako Y."/>
        </authorList>
    </citation>
    <scope>NUCLEOTIDE SEQUENCE [LARGE SCALE GENOMIC DNA]</scope>
    <source>
        <strain evidence="13">Ug1</strain>
    </source>
</reference>
<proteinExistence type="inferred from homology"/>
<dbReference type="PANTHER" id="PTHR30183:SF3">
    <property type="entry name" value="MOLYBDENUM TRANSPORT SYSTEM PERMEASE PROTEIN MODB"/>
    <property type="match status" value="1"/>
</dbReference>
<evidence type="ECO:0000259" key="11">
    <source>
        <dbReference type="PROSITE" id="PS50928"/>
    </source>
</evidence>
<evidence type="ECO:0000256" key="5">
    <source>
        <dbReference type="ARBA" id="ARBA00022505"/>
    </source>
</evidence>
<name>A0A1L8CVQ7_9THEO</name>
<keyword evidence="4 10" id="KW-1003">Cell membrane</keyword>
<dbReference type="PROSITE" id="PS50928">
    <property type="entry name" value="ABC_TM1"/>
    <property type="match status" value="1"/>
</dbReference>
<dbReference type="SUPFAM" id="SSF161098">
    <property type="entry name" value="MetI-like"/>
    <property type="match status" value="1"/>
</dbReference>
<evidence type="ECO:0000256" key="9">
    <source>
        <dbReference type="RuleBase" id="RU363032"/>
    </source>
</evidence>
<dbReference type="EMBL" id="BDJK01000023">
    <property type="protein sequence ID" value="GAV22977.1"/>
    <property type="molecule type" value="Genomic_DNA"/>
</dbReference>
<evidence type="ECO:0000256" key="8">
    <source>
        <dbReference type="ARBA" id="ARBA00023136"/>
    </source>
</evidence>
<dbReference type="STRING" id="870242.cpu_14870"/>
<keyword evidence="5 10" id="KW-0500">Molybdenum</keyword>
<dbReference type="Proteomes" id="UP000187485">
    <property type="component" value="Unassembled WGS sequence"/>
</dbReference>
<dbReference type="NCBIfam" id="NF038017">
    <property type="entry name" value="ABC_perm1"/>
    <property type="match status" value="1"/>
</dbReference>
<comment type="subcellular location">
    <subcellularLocation>
        <location evidence="1 9">Cell membrane</location>
        <topology evidence="1 9">Multi-pass membrane protein</topology>
    </subcellularLocation>
</comment>
<keyword evidence="6 9" id="KW-0812">Transmembrane</keyword>
<evidence type="ECO:0000256" key="4">
    <source>
        <dbReference type="ARBA" id="ARBA00022475"/>
    </source>
</evidence>
<evidence type="ECO:0000256" key="3">
    <source>
        <dbReference type="ARBA" id="ARBA00022448"/>
    </source>
</evidence>
<protein>
    <recommendedName>
        <fullName evidence="10">Molybdenum transport system permease</fullName>
    </recommendedName>
</protein>
<dbReference type="OrthoDB" id="9795403at2"/>
<gene>
    <name evidence="12" type="ORF">cpu_14870</name>
</gene>
<feature type="transmembrane region" description="Helical" evidence="9">
    <location>
        <begin position="194"/>
        <end position="213"/>
    </location>
</feature>
<keyword evidence="8 9" id="KW-0472">Membrane</keyword>
<accession>A0A1L8CVQ7</accession>
<dbReference type="GO" id="GO:0015098">
    <property type="term" value="F:molybdate ion transmembrane transporter activity"/>
    <property type="evidence" value="ECO:0007669"/>
    <property type="project" value="UniProtKB-UniRule"/>
</dbReference>
<keyword evidence="13" id="KW-1185">Reference proteome</keyword>
<evidence type="ECO:0000256" key="10">
    <source>
        <dbReference type="RuleBase" id="RU365097"/>
    </source>
</evidence>
<feature type="transmembrane region" description="Helical" evidence="9">
    <location>
        <begin position="134"/>
        <end position="156"/>
    </location>
</feature>
<dbReference type="Pfam" id="PF00528">
    <property type="entry name" value="BPD_transp_1"/>
    <property type="match status" value="1"/>
</dbReference>
<evidence type="ECO:0000256" key="2">
    <source>
        <dbReference type="ARBA" id="ARBA00007069"/>
    </source>
</evidence>
<evidence type="ECO:0000256" key="7">
    <source>
        <dbReference type="ARBA" id="ARBA00022989"/>
    </source>
</evidence>
<dbReference type="PANTHER" id="PTHR30183">
    <property type="entry name" value="MOLYBDENUM TRANSPORT SYSTEM PERMEASE PROTEIN MODB"/>
    <property type="match status" value="1"/>
</dbReference>
<feature type="transmembrane region" description="Helical" evidence="9">
    <location>
        <begin position="15"/>
        <end position="35"/>
    </location>
</feature>
<evidence type="ECO:0000313" key="13">
    <source>
        <dbReference type="Proteomes" id="UP000187485"/>
    </source>
</evidence>
<dbReference type="NCBIfam" id="TIGR02141">
    <property type="entry name" value="modB_ABC"/>
    <property type="match status" value="1"/>
</dbReference>
<keyword evidence="3 9" id="KW-0813">Transport</keyword>
<dbReference type="InterPro" id="IPR049783">
    <property type="entry name" value="ABC_perm_TupB-like"/>
</dbReference>
<dbReference type="GO" id="GO:0005886">
    <property type="term" value="C:plasma membrane"/>
    <property type="evidence" value="ECO:0007669"/>
    <property type="project" value="UniProtKB-SubCell"/>
</dbReference>
<sequence>MKGINFFPLYLSFKVSFLATFLALLIGLPLAWLLAKKNWRGKELLDAAFTLPMVLPPTVLGYYLLLVVGRQSAVGHFLETRLGISLVFTWEGAVLAATIISLPLIIKSARAAFERVDPNLEDVARSLGKGEITIFFTISLPLAWRGIVAGTILAWARALGDFGATLMVAGNIPGKTQTMSIAIYDAVVAGNFSLANTLVAIITVIALLTLWSLNRLNRKIYQFPLVK</sequence>
<comment type="function">
    <text evidence="10">Part of the binding-protein-dependent transport system for molybdenum; probably responsible for the translocation of the substrate across the membrane.</text>
</comment>
<organism evidence="12 13">
    <name type="scientific">Carboxydothermus pertinax</name>
    <dbReference type="NCBI Taxonomy" id="870242"/>
    <lineage>
        <taxon>Bacteria</taxon>
        <taxon>Bacillati</taxon>
        <taxon>Bacillota</taxon>
        <taxon>Clostridia</taxon>
        <taxon>Thermoanaerobacterales</taxon>
        <taxon>Thermoanaerobacteraceae</taxon>
        <taxon>Carboxydothermus</taxon>
    </lineage>
</organism>
<keyword evidence="7 9" id="KW-1133">Transmembrane helix</keyword>
<comment type="caution">
    <text evidence="12">The sequence shown here is derived from an EMBL/GenBank/DDBJ whole genome shotgun (WGS) entry which is preliminary data.</text>
</comment>
<dbReference type="RefSeq" id="WP_075859431.1">
    <property type="nucleotide sequence ID" value="NZ_BDJK01000023.1"/>
</dbReference>
<dbReference type="InterPro" id="IPR035906">
    <property type="entry name" value="MetI-like_sf"/>
</dbReference>
<feature type="transmembrane region" description="Helical" evidence="9">
    <location>
        <begin position="86"/>
        <end position="106"/>
    </location>
</feature>
<feature type="transmembrane region" description="Helical" evidence="9">
    <location>
        <begin position="47"/>
        <end position="66"/>
    </location>
</feature>
<dbReference type="InterPro" id="IPR000515">
    <property type="entry name" value="MetI-like"/>
</dbReference>
<dbReference type="AlphaFoldDB" id="A0A1L8CVQ7"/>
<evidence type="ECO:0000256" key="1">
    <source>
        <dbReference type="ARBA" id="ARBA00004651"/>
    </source>
</evidence>